<name>A0A5C1QAB7_9SPIO</name>
<dbReference type="GO" id="GO:0005737">
    <property type="term" value="C:cytoplasm"/>
    <property type="evidence" value="ECO:0007669"/>
    <property type="project" value="TreeGrafter"/>
</dbReference>
<evidence type="ECO:0000313" key="1">
    <source>
        <dbReference type="EMBL" id="QEN04000.1"/>
    </source>
</evidence>
<reference evidence="1 2" key="1">
    <citation type="submission" date="2019-02" db="EMBL/GenBank/DDBJ databases">
        <authorList>
            <person name="Fomenkov A."/>
            <person name="Dubinina G."/>
            <person name="Grabovich M."/>
            <person name="Vincze T."/>
            <person name="Roberts R.J."/>
        </authorList>
    </citation>
    <scope>NUCLEOTIDE SEQUENCE [LARGE SCALE GENOMIC DNA]</scope>
    <source>
        <strain evidence="1 2">P</strain>
    </source>
</reference>
<dbReference type="Proteomes" id="UP000323824">
    <property type="component" value="Chromosome"/>
</dbReference>
<accession>A0A5C1QAB7</accession>
<dbReference type="InterPro" id="IPR036291">
    <property type="entry name" value="NAD(P)-bd_dom_sf"/>
</dbReference>
<protein>
    <submittedName>
        <fullName evidence="1">SDR family oxidoreductase</fullName>
    </submittedName>
</protein>
<dbReference type="OrthoDB" id="56744at2"/>
<dbReference type="Pfam" id="PF00106">
    <property type="entry name" value="adh_short"/>
    <property type="match status" value="1"/>
</dbReference>
<sequence length="507" mass="57980">MVEEKDIDKCIDTLEYLLENDEFYVTLGEKRQIALMKLAGRISHPDVYTLKNRRKIKKRLKKQEIVAIERKARAATGIRVAREDDVFSAPLLLTDDSIVNRDDLILNSPRNCYVCKAEYTQMHFFYDSMCPKCAELNYQKRFQTADLTGQVAVITGSRLKIGYHATLMMLRAGATVIATTRFPVDSATRFSKESDFNVWGHRLHIYGLDLRHTPSVEIFCSHIEQTFDRLDILINNAAQTVRRPPGFYSHMMENEMKPFSEFSDGVQMLLHNFEVCNDKINSISNNSPDPESSLPVNWNTKLPGIGLRESAKLSQIPYSYDDALSTEEIFPTGQLDVDLQQVDLRTTNSWRLKLGEVNTSEMLEVQLVNTIAPFVLCNQLTPLMKRDNTGKKHIINVSAMEGKFKRFKKEARHPHTNMAKAALNMLTHTSSRELADYGIFMNAVDTGWVTDEDPAQLSKLKEDLHDFQPPLDIVDGAARVMDPLFDGINRGEHWCGKFLKDYFPIDW</sequence>
<dbReference type="PANTHER" id="PTHR43544:SF2">
    <property type="entry name" value="OXIDOREDUCTASE"/>
    <property type="match status" value="1"/>
</dbReference>
<dbReference type="InterPro" id="IPR051468">
    <property type="entry name" value="Fungal_SecMetab_SDRs"/>
</dbReference>
<dbReference type="PANTHER" id="PTHR43544">
    <property type="entry name" value="SHORT-CHAIN DEHYDROGENASE/REDUCTASE"/>
    <property type="match status" value="1"/>
</dbReference>
<dbReference type="Pfam" id="PF13561">
    <property type="entry name" value="adh_short_C2"/>
    <property type="match status" value="1"/>
</dbReference>
<dbReference type="CDD" id="cd05233">
    <property type="entry name" value="SDR_c"/>
    <property type="match status" value="1"/>
</dbReference>
<reference evidence="1 2" key="2">
    <citation type="submission" date="2019-09" db="EMBL/GenBank/DDBJ databases">
        <title>Complete Genome Sequence and Methylome Analysis of free living Spirochaetas.</title>
        <authorList>
            <person name="Leshcheva N."/>
            <person name="Mikheeva N."/>
        </authorList>
    </citation>
    <scope>NUCLEOTIDE SEQUENCE [LARGE SCALE GENOMIC DNA]</scope>
    <source>
        <strain evidence="1 2">P</strain>
    </source>
</reference>
<dbReference type="KEGG" id="sper:EW093_04555"/>
<dbReference type="InterPro" id="IPR002347">
    <property type="entry name" value="SDR_fam"/>
</dbReference>
<dbReference type="SUPFAM" id="SSF51735">
    <property type="entry name" value="NAD(P)-binding Rossmann-fold domains"/>
    <property type="match status" value="1"/>
</dbReference>
<evidence type="ECO:0000313" key="2">
    <source>
        <dbReference type="Proteomes" id="UP000323824"/>
    </source>
</evidence>
<dbReference type="GO" id="GO:0016491">
    <property type="term" value="F:oxidoreductase activity"/>
    <property type="evidence" value="ECO:0007669"/>
    <property type="project" value="TreeGrafter"/>
</dbReference>
<gene>
    <name evidence="1" type="ORF">EW093_04555</name>
</gene>
<dbReference type="AlphaFoldDB" id="A0A5C1QAB7"/>
<keyword evidence="2" id="KW-1185">Reference proteome</keyword>
<proteinExistence type="predicted"/>
<dbReference type="EMBL" id="CP035807">
    <property type="protein sequence ID" value="QEN04000.1"/>
    <property type="molecule type" value="Genomic_DNA"/>
</dbReference>
<organism evidence="1 2">
    <name type="scientific">Thiospirochaeta perfilievii</name>
    <dbReference type="NCBI Taxonomy" id="252967"/>
    <lineage>
        <taxon>Bacteria</taxon>
        <taxon>Pseudomonadati</taxon>
        <taxon>Spirochaetota</taxon>
        <taxon>Spirochaetia</taxon>
        <taxon>Spirochaetales</taxon>
        <taxon>Spirochaetaceae</taxon>
        <taxon>Thiospirochaeta</taxon>
    </lineage>
</organism>
<dbReference type="Gene3D" id="3.40.50.720">
    <property type="entry name" value="NAD(P)-binding Rossmann-like Domain"/>
    <property type="match status" value="2"/>
</dbReference>